<protein>
    <submittedName>
        <fullName evidence="1">Uncharacterized protein</fullName>
    </submittedName>
</protein>
<sequence length="213" mass="23233">MGKYKKGILGPFRGIIGTVIGSVWNGIQYMRSLPDLSGKTPSTEQLNIRFRFSLIGSFVKVMQNHIAVGYQSFTNGMTPANAATGYHLKNAVTGIAPDYKIDFTKVILSLGKLNGANKSKAVPAANVEINCEWEASSSTEYNDKLDLATIVVYHPERKIVVSAKGVAPRSALKYKMTLPFDFAGDEVHCWIYFVSPTGKSVSNSSYLGKLTVL</sequence>
<name>A0A1G9NFC9_9SPHI</name>
<keyword evidence="2" id="KW-1185">Reference proteome</keyword>
<accession>A0A1G9NFC9</accession>
<dbReference type="Pfam" id="PF19781">
    <property type="entry name" value="DUF6266"/>
    <property type="match status" value="1"/>
</dbReference>
<gene>
    <name evidence="1" type="ORF">SAMN05421820_102306</name>
</gene>
<dbReference type="AlphaFoldDB" id="A0A1G9NFC9"/>
<dbReference type="RefSeq" id="WP_074605194.1">
    <property type="nucleotide sequence ID" value="NZ_FNGY01000002.1"/>
</dbReference>
<organism evidence="1 2">
    <name type="scientific">Pedobacter steynii</name>
    <dbReference type="NCBI Taxonomy" id="430522"/>
    <lineage>
        <taxon>Bacteria</taxon>
        <taxon>Pseudomonadati</taxon>
        <taxon>Bacteroidota</taxon>
        <taxon>Sphingobacteriia</taxon>
        <taxon>Sphingobacteriales</taxon>
        <taxon>Sphingobacteriaceae</taxon>
        <taxon>Pedobacter</taxon>
    </lineage>
</organism>
<reference evidence="2" key="1">
    <citation type="submission" date="2016-10" db="EMBL/GenBank/DDBJ databases">
        <authorList>
            <person name="Varghese N."/>
            <person name="Submissions S."/>
        </authorList>
    </citation>
    <scope>NUCLEOTIDE SEQUENCE [LARGE SCALE GENOMIC DNA]</scope>
    <source>
        <strain evidence="2">DSM 19110</strain>
    </source>
</reference>
<proteinExistence type="predicted"/>
<dbReference type="InterPro" id="IPR046233">
    <property type="entry name" value="DUF6266"/>
</dbReference>
<dbReference type="STRING" id="430522.BFS30_04835"/>
<evidence type="ECO:0000313" key="1">
    <source>
        <dbReference type="EMBL" id="SDL85021.1"/>
    </source>
</evidence>
<dbReference type="EMBL" id="FNGY01000002">
    <property type="protein sequence ID" value="SDL85021.1"/>
    <property type="molecule type" value="Genomic_DNA"/>
</dbReference>
<dbReference type="OrthoDB" id="665435at2"/>
<dbReference type="Proteomes" id="UP000183200">
    <property type="component" value="Unassembled WGS sequence"/>
</dbReference>
<evidence type="ECO:0000313" key="2">
    <source>
        <dbReference type="Proteomes" id="UP000183200"/>
    </source>
</evidence>